<keyword evidence="2" id="KW-0812">Transmembrane</keyword>
<feature type="region of interest" description="Disordered" evidence="1">
    <location>
        <begin position="6"/>
        <end position="55"/>
    </location>
</feature>
<sequence length="448" mass="48580">MICFYDPQMDSLDGERNRSTTREQTRFGKRWDSDTDEQSALTMSAQSTYPKDTYWGGGDSSTAQWIASSYKVSSTENTSQGQRHRGTERQSYPSSSISTFPPATSLEPSPTAKSHSTQRPTTILTTSITLGYLTTVREESPTSSVTVSVDNAARTSITIPVSQHMETEGYSDDNQAILTVGSRIFPSTPTPTSSSSSLSDSVSTGSEDPHSQVEASSSSSSSTSTRRNTWITSTTNEPLSSGVTIIPFPTIIHKPNSSSIMPTLSSTIALSASTNASIIDPTSSLISLSSSTPVNPQTTGAVSSNKSRIRTGVAIGVIVGAFFLLILVGLCKRRDLVSKFFCLPCLRSRKKQENARERSSPRIPITRNVNESEENVYRREKQLPDLENATISSGSHYDDESEVHGGVEWADIDIRDPRSGSMAQDNAPGAAIQPRITVTTHYSRKSQY</sequence>
<dbReference type="InParanoid" id="A0A286UTC2"/>
<evidence type="ECO:0000256" key="1">
    <source>
        <dbReference type="SAM" id="MobiDB-lite"/>
    </source>
</evidence>
<keyword evidence="4" id="KW-1185">Reference proteome</keyword>
<feature type="compositionally biased region" description="Polar residues" evidence="1">
    <location>
        <begin position="38"/>
        <end position="50"/>
    </location>
</feature>
<reference evidence="3 4" key="1">
    <citation type="journal article" date="2017" name="Mol. Ecol.">
        <title>Comparative and population genomic landscape of Phellinus noxius: A hypervariable fungus causing root rot in trees.</title>
        <authorList>
            <person name="Chung C.L."/>
            <person name="Lee T.J."/>
            <person name="Akiba M."/>
            <person name="Lee H.H."/>
            <person name="Kuo T.H."/>
            <person name="Liu D."/>
            <person name="Ke H.M."/>
            <person name="Yokoi T."/>
            <person name="Roa M.B."/>
            <person name="Lu M.J."/>
            <person name="Chang Y.Y."/>
            <person name="Ann P.J."/>
            <person name="Tsai J.N."/>
            <person name="Chen C.Y."/>
            <person name="Tzean S.S."/>
            <person name="Ota Y."/>
            <person name="Hattori T."/>
            <person name="Sahashi N."/>
            <person name="Liou R.F."/>
            <person name="Kikuchi T."/>
            <person name="Tsai I.J."/>
        </authorList>
    </citation>
    <scope>NUCLEOTIDE SEQUENCE [LARGE SCALE GENOMIC DNA]</scope>
    <source>
        <strain evidence="3 4">FFPRI411160</strain>
    </source>
</reference>
<evidence type="ECO:0000256" key="2">
    <source>
        <dbReference type="SAM" id="Phobius"/>
    </source>
</evidence>
<evidence type="ECO:0000313" key="4">
    <source>
        <dbReference type="Proteomes" id="UP000217199"/>
    </source>
</evidence>
<organism evidence="3 4">
    <name type="scientific">Pyrrhoderma noxium</name>
    <dbReference type="NCBI Taxonomy" id="2282107"/>
    <lineage>
        <taxon>Eukaryota</taxon>
        <taxon>Fungi</taxon>
        <taxon>Dikarya</taxon>
        <taxon>Basidiomycota</taxon>
        <taxon>Agaricomycotina</taxon>
        <taxon>Agaricomycetes</taxon>
        <taxon>Hymenochaetales</taxon>
        <taxon>Hymenochaetaceae</taxon>
        <taxon>Pyrrhoderma</taxon>
    </lineage>
</organism>
<dbReference type="OrthoDB" id="10648675at2759"/>
<feature type="compositionally biased region" description="Low complexity" evidence="1">
    <location>
        <begin position="216"/>
        <end position="235"/>
    </location>
</feature>
<feature type="compositionally biased region" description="Basic and acidic residues" evidence="1">
    <location>
        <begin position="13"/>
        <end position="33"/>
    </location>
</feature>
<accession>A0A286UTC2</accession>
<proteinExistence type="predicted"/>
<feature type="compositionally biased region" description="Low complexity" evidence="1">
    <location>
        <begin position="186"/>
        <end position="206"/>
    </location>
</feature>
<gene>
    <name evidence="3" type="ORF">PNOK_0277600</name>
</gene>
<feature type="region of interest" description="Disordered" evidence="1">
    <location>
        <begin position="183"/>
        <end position="235"/>
    </location>
</feature>
<name>A0A286UTC2_9AGAM</name>
<feature type="compositionally biased region" description="Polar residues" evidence="1">
    <location>
        <begin position="89"/>
        <end position="123"/>
    </location>
</feature>
<feature type="region of interest" description="Disordered" evidence="1">
    <location>
        <begin position="352"/>
        <end position="377"/>
    </location>
</feature>
<evidence type="ECO:0000313" key="3">
    <source>
        <dbReference type="EMBL" id="PAV22819.1"/>
    </source>
</evidence>
<keyword evidence="2" id="KW-0472">Membrane</keyword>
<feature type="transmembrane region" description="Helical" evidence="2">
    <location>
        <begin position="312"/>
        <end position="331"/>
    </location>
</feature>
<dbReference type="AlphaFoldDB" id="A0A286UTC2"/>
<dbReference type="EMBL" id="NBII01000002">
    <property type="protein sequence ID" value="PAV22819.1"/>
    <property type="molecule type" value="Genomic_DNA"/>
</dbReference>
<keyword evidence="2" id="KW-1133">Transmembrane helix</keyword>
<dbReference type="Proteomes" id="UP000217199">
    <property type="component" value="Unassembled WGS sequence"/>
</dbReference>
<protein>
    <submittedName>
        <fullName evidence="3">Uncharacterized protein</fullName>
    </submittedName>
</protein>
<comment type="caution">
    <text evidence="3">The sequence shown here is derived from an EMBL/GenBank/DDBJ whole genome shotgun (WGS) entry which is preliminary data.</text>
</comment>
<feature type="region of interest" description="Disordered" evidence="1">
    <location>
        <begin position="74"/>
        <end position="123"/>
    </location>
</feature>